<keyword evidence="1" id="KW-0732">Signal</keyword>
<proteinExistence type="predicted"/>
<keyword evidence="3" id="KW-1185">Reference proteome</keyword>
<protein>
    <submittedName>
        <fullName evidence="2">Uncharacterized protein</fullName>
    </submittedName>
</protein>
<evidence type="ECO:0000313" key="2">
    <source>
        <dbReference type="EMBL" id="QDX26025.1"/>
    </source>
</evidence>
<dbReference type="Proteomes" id="UP000318055">
    <property type="component" value="Chromosome"/>
</dbReference>
<sequence length="136" mass="14857">MRKMLVAAALAALTLPGVASADEKPNPKGEAELAKMLEGRVAGKPVKCLPTYSMDNSTIIDGTAIVYRSGSKLYVNRPRSGAYSLDDDDILLTKIYGSQLCNIDKVDLLDRTSRMWNGFVVLGDFVPYEKVRTSAR</sequence>
<dbReference type="AlphaFoldDB" id="A0A518REZ3"/>
<evidence type="ECO:0000313" key="3">
    <source>
        <dbReference type="Proteomes" id="UP000318055"/>
    </source>
</evidence>
<accession>A0A518REZ3</accession>
<feature type="chain" id="PRO_5021788093" evidence="1">
    <location>
        <begin position="22"/>
        <end position="136"/>
    </location>
</feature>
<name>A0A518REZ3_9SPHN</name>
<evidence type="ECO:0000256" key="1">
    <source>
        <dbReference type="SAM" id="SignalP"/>
    </source>
</evidence>
<dbReference type="KEGG" id="ssua:FPZ54_08305"/>
<organism evidence="2 3">
    <name type="scientific">Sphingomonas suaedae</name>
    <dbReference type="NCBI Taxonomy" id="2599297"/>
    <lineage>
        <taxon>Bacteria</taxon>
        <taxon>Pseudomonadati</taxon>
        <taxon>Pseudomonadota</taxon>
        <taxon>Alphaproteobacteria</taxon>
        <taxon>Sphingomonadales</taxon>
        <taxon>Sphingomonadaceae</taxon>
        <taxon>Sphingomonas</taxon>
    </lineage>
</organism>
<dbReference type="OrthoDB" id="5956991at2"/>
<gene>
    <name evidence="2" type="ORF">FPZ54_08305</name>
</gene>
<feature type="signal peptide" evidence="1">
    <location>
        <begin position="1"/>
        <end position="21"/>
    </location>
</feature>
<dbReference type="EMBL" id="CP042239">
    <property type="protein sequence ID" value="QDX26025.1"/>
    <property type="molecule type" value="Genomic_DNA"/>
</dbReference>
<dbReference type="RefSeq" id="WP_145846353.1">
    <property type="nucleotide sequence ID" value="NZ_CP042239.1"/>
</dbReference>
<reference evidence="2 3" key="1">
    <citation type="submission" date="2019-07" db="EMBL/GenBank/DDBJ databases">
        <title>Sphingomonas alkalisoli sp. nov., isolated from rhizosphere soil of Suaedae salsa.</title>
        <authorList>
            <person name="Zhang H."/>
            <person name="Xu L."/>
            <person name="Zhang J.-X."/>
            <person name="Sun J.-Q."/>
        </authorList>
    </citation>
    <scope>NUCLEOTIDE SEQUENCE [LARGE SCALE GENOMIC DNA]</scope>
    <source>
        <strain evidence="2 3">XS-10</strain>
    </source>
</reference>